<keyword evidence="1" id="KW-0812">Transmembrane</keyword>
<evidence type="ECO:0000313" key="3">
    <source>
        <dbReference type="Proteomes" id="UP000188235"/>
    </source>
</evidence>
<protein>
    <submittedName>
        <fullName evidence="2">Uncharacterized protein</fullName>
    </submittedName>
</protein>
<reference evidence="2 3" key="1">
    <citation type="journal article" date="2008" name="Int. J. Syst. Evol. Microbiol.">
        <title>Tessaracoccus flavescens sp. nov., isolated from marine sediment.</title>
        <authorList>
            <person name="Lee D.W."/>
            <person name="Lee S.D."/>
        </authorList>
    </citation>
    <scope>NUCLEOTIDE SEQUENCE [LARGE SCALE GENOMIC DNA]</scope>
    <source>
        <strain evidence="2 3">SST-39T</strain>
    </source>
</reference>
<sequence length="60" mass="6299">MATISLGLAAIGFAVVVFLANLISEPAIQPILALILAAAGTIGLLLSRGRRQRKNRKELS</sequence>
<keyword evidence="1" id="KW-1133">Transmembrane helix</keyword>
<evidence type="ECO:0000256" key="1">
    <source>
        <dbReference type="SAM" id="Phobius"/>
    </source>
</evidence>
<dbReference type="Proteomes" id="UP000188235">
    <property type="component" value="Chromosome"/>
</dbReference>
<gene>
    <name evidence="2" type="ORF">BW733_13110</name>
</gene>
<dbReference type="STRING" id="399497.BW733_13110"/>
<proteinExistence type="predicted"/>
<organism evidence="2 3">
    <name type="scientific">Tessaracoccus flavescens</name>
    <dbReference type="NCBI Taxonomy" id="399497"/>
    <lineage>
        <taxon>Bacteria</taxon>
        <taxon>Bacillati</taxon>
        <taxon>Actinomycetota</taxon>
        <taxon>Actinomycetes</taxon>
        <taxon>Propionibacteriales</taxon>
        <taxon>Propionibacteriaceae</taxon>
        <taxon>Tessaracoccus</taxon>
    </lineage>
</organism>
<accession>A0A1Q2CZN9</accession>
<feature type="transmembrane region" description="Helical" evidence="1">
    <location>
        <begin position="29"/>
        <end position="47"/>
    </location>
</feature>
<evidence type="ECO:0000313" key="2">
    <source>
        <dbReference type="EMBL" id="AQP51619.1"/>
    </source>
</evidence>
<dbReference type="AlphaFoldDB" id="A0A1Q2CZN9"/>
<dbReference type="KEGG" id="tfa:BW733_13110"/>
<keyword evidence="1" id="KW-0472">Membrane</keyword>
<name>A0A1Q2CZN9_9ACTN</name>
<dbReference type="EMBL" id="CP019607">
    <property type="protein sequence ID" value="AQP51619.1"/>
    <property type="molecule type" value="Genomic_DNA"/>
</dbReference>
<keyword evidence="3" id="KW-1185">Reference proteome</keyword>